<gene>
    <name evidence="1" type="ORF">AB4566_20195</name>
</gene>
<proteinExistence type="predicted"/>
<name>A0ABV4NH22_9VIBR</name>
<dbReference type="EMBL" id="JBFRUW010000095">
    <property type="protein sequence ID" value="MFA0570588.1"/>
    <property type="molecule type" value="Genomic_DNA"/>
</dbReference>
<dbReference type="RefSeq" id="WP_372268157.1">
    <property type="nucleotide sequence ID" value="NZ_JBFRUW010000095.1"/>
</dbReference>
<keyword evidence="2" id="KW-1185">Reference proteome</keyword>
<protein>
    <submittedName>
        <fullName evidence="1">Uncharacterized protein</fullName>
    </submittedName>
</protein>
<dbReference type="Proteomes" id="UP001570417">
    <property type="component" value="Unassembled WGS sequence"/>
</dbReference>
<evidence type="ECO:0000313" key="1">
    <source>
        <dbReference type="EMBL" id="MFA0570588.1"/>
    </source>
</evidence>
<organism evidence="1 2">
    <name type="scientific">Vibrio gallaecicus</name>
    <dbReference type="NCBI Taxonomy" id="552386"/>
    <lineage>
        <taxon>Bacteria</taxon>
        <taxon>Pseudomonadati</taxon>
        <taxon>Pseudomonadota</taxon>
        <taxon>Gammaproteobacteria</taxon>
        <taxon>Vibrionales</taxon>
        <taxon>Vibrionaceae</taxon>
        <taxon>Vibrio</taxon>
    </lineage>
</organism>
<comment type="caution">
    <text evidence="1">The sequence shown here is derived from an EMBL/GenBank/DDBJ whole genome shotgun (WGS) entry which is preliminary data.</text>
</comment>
<accession>A0ABV4NH22</accession>
<reference evidence="1 2" key="1">
    <citation type="journal article" date="2024" name="ISME J.">
        <title>Tailless and filamentous prophages are predominant in marine Vibrio.</title>
        <authorList>
            <person name="Steensen K."/>
            <person name="Seneca J."/>
            <person name="Bartlau N."/>
            <person name="Yu X.A."/>
            <person name="Hussain F.A."/>
            <person name="Polz M.F."/>
        </authorList>
    </citation>
    <scope>NUCLEOTIDE SEQUENCE [LARGE SCALE GENOMIC DNA]</scope>
    <source>
        <strain evidence="1 2">10N.222.51.A1</strain>
    </source>
</reference>
<sequence>MKAIDIGIVDNEEYKFTWRQHFLPYSSMKRFCDGSGKLNVVNKIKGQVNFKKLDRYEPGAVAARAWTQKAEKQFFNNIETPYFELSKSICNGQDYLTEKDHQTMTNYISLWAARFNFRVNDQSKLILNGVPEPQLTQHQIQNLEQKGASVGGVVQSYEFNSLQAQRMYNANRTGLRNIEWQVYRLVALDCILPDTINGVLIIPIAPNIVVLPQGSDLDVASYDSISSLNMQLIS</sequence>
<evidence type="ECO:0000313" key="2">
    <source>
        <dbReference type="Proteomes" id="UP001570417"/>
    </source>
</evidence>